<comment type="caution">
    <text evidence="1">The sequence shown here is derived from an EMBL/GenBank/DDBJ whole genome shotgun (WGS) entry which is preliminary data.</text>
</comment>
<organism evidence="1 2">
    <name type="scientific">Lentinula edodes</name>
    <name type="common">Shiitake mushroom</name>
    <name type="synonym">Lentinus edodes</name>
    <dbReference type="NCBI Taxonomy" id="5353"/>
    <lineage>
        <taxon>Eukaryota</taxon>
        <taxon>Fungi</taxon>
        <taxon>Dikarya</taxon>
        <taxon>Basidiomycota</taxon>
        <taxon>Agaricomycotina</taxon>
        <taxon>Agaricomycetes</taxon>
        <taxon>Agaricomycetidae</taxon>
        <taxon>Agaricales</taxon>
        <taxon>Marasmiineae</taxon>
        <taxon>Omphalotaceae</taxon>
        <taxon>Lentinula</taxon>
    </lineage>
</organism>
<evidence type="ECO:0000313" key="2">
    <source>
        <dbReference type="Proteomes" id="UP000188533"/>
    </source>
</evidence>
<protein>
    <submittedName>
        <fullName evidence="1">Uncharacterized protein</fullName>
    </submittedName>
</protein>
<proteinExistence type="predicted"/>
<gene>
    <name evidence="1" type="ORF">LENED_012155</name>
</gene>
<evidence type="ECO:0000313" key="1">
    <source>
        <dbReference type="EMBL" id="GAW09936.1"/>
    </source>
</evidence>
<dbReference type="EMBL" id="BDGU01001454">
    <property type="protein sequence ID" value="GAW09936.1"/>
    <property type="molecule type" value="Genomic_DNA"/>
</dbReference>
<reference evidence="1 2" key="2">
    <citation type="submission" date="2017-02" db="EMBL/GenBank/DDBJ databases">
        <title>A genome survey and senescence transcriptome analysis in Lentinula edodes.</title>
        <authorList>
            <person name="Sakamoto Y."/>
            <person name="Nakade K."/>
            <person name="Sato S."/>
            <person name="Yoshida Y."/>
            <person name="Miyazaki K."/>
            <person name="Natsume S."/>
            <person name="Konno N."/>
        </authorList>
    </citation>
    <scope>NUCLEOTIDE SEQUENCE [LARGE SCALE GENOMIC DNA]</scope>
    <source>
        <strain evidence="1 2">NBRC 111202</strain>
    </source>
</reference>
<reference evidence="1 2" key="1">
    <citation type="submission" date="2016-08" db="EMBL/GenBank/DDBJ databases">
        <authorList>
            <consortium name="Lentinula edodes genome sequencing consortium"/>
            <person name="Sakamoto Y."/>
            <person name="Nakade K."/>
            <person name="Sato S."/>
            <person name="Yoshida Y."/>
            <person name="Miyazaki K."/>
            <person name="Natsume S."/>
            <person name="Konno N."/>
        </authorList>
    </citation>
    <scope>NUCLEOTIDE SEQUENCE [LARGE SCALE GENOMIC DNA]</scope>
    <source>
        <strain evidence="1 2">NBRC 111202</strain>
    </source>
</reference>
<dbReference type="Proteomes" id="UP000188533">
    <property type="component" value="Unassembled WGS sequence"/>
</dbReference>
<keyword evidence="2" id="KW-1185">Reference proteome</keyword>
<accession>A0A1Q3ERV9</accession>
<name>A0A1Q3ERV9_LENED</name>
<sequence length="126" mass="14255">MAITWSFAHITRRKVISFVDISIRGCELLHSRSPFPQRPFHRFSIVITHLILSWSVLLDITPSLVLEIIAVPQRKAKQRPKGAMGYGLTSGGYDAAQNQERKAIDGQKSDIKRINIKLFPSSKRVT</sequence>
<dbReference type="AlphaFoldDB" id="A0A1Q3ERV9"/>